<organism evidence="2 3">
    <name type="scientific">Streptomyces albiaxialis</name>
    <dbReference type="NCBI Taxonomy" id="329523"/>
    <lineage>
        <taxon>Bacteria</taxon>
        <taxon>Bacillati</taxon>
        <taxon>Actinomycetota</taxon>
        <taxon>Actinomycetes</taxon>
        <taxon>Kitasatosporales</taxon>
        <taxon>Streptomycetaceae</taxon>
        <taxon>Streptomyces</taxon>
    </lineage>
</organism>
<keyword evidence="3" id="KW-1185">Reference proteome</keyword>
<name>A0ABN2VX50_9ACTN</name>
<dbReference type="EMBL" id="BAAAPE010000007">
    <property type="protein sequence ID" value="GAA2075646.1"/>
    <property type="molecule type" value="Genomic_DNA"/>
</dbReference>
<dbReference type="PANTHER" id="PTHR42951:SF4">
    <property type="entry name" value="ACYL-COENZYME A THIOESTERASE MBLAC2"/>
    <property type="match status" value="1"/>
</dbReference>
<dbReference type="SMART" id="SM00849">
    <property type="entry name" value="Lactamase_B"/>
    <property type="match status" value="1"/>
</dbReference>
<dbReference type="CDD" id="cd16282">
    <property type="entry name" value="metallo-hydrolase-like_MBL-fold"/>
    <property type="match status" value="1"/>
</dbReference>
<proteinExistence type="predicted"/>
<dbReference type="RefSeq" id="WP_344528110.1">
    <property type="nucleotide sequence ID" value="NZ_BAAAPE010000007.1"/>
</dbReference>
<evidence type="ECO:0000313" key="3">
    <source>
        <dbReference type="Proteomes" id="UP001500016"/>
    </source>
</evidence>
<evidence type="ECO:0000259" key="1">
    <source>
        <dbReference type="SMART" id="SM00849"/>
    </source>
</evidence>
<dbReference type="Gene3D" id="3.60.15.10">
    <property type="entry name" value="Ribonuclease Z/Hydroxyacylglutathione hydrolase-like"/>
    <property type="match status" value="1"/>
</dbReference>
<feature type="domain" description="Metallo-beta-lactamase" evidence="1">
    <location>
        <begin position="50"/>
        <end position="235"/>
    </location>
</feature>
<dbReference type="Pfam" id="PF00753">
    <property type="entry name" value="Lactamase_B"/>
    <property type="match status" value="1"/>
</dbReference>
<dbReference type="PANTHER" id="PTHR42951">
    <property type="entry name" value="METALLO-BETA-LACTAMASE DOMAIN-CONTAINING"/>
    <property type="match status" value="1"/>
</dbReference>
<reference evidence="2 3" key="1">
    <citation type="journal article" date="2019" name="Int. J. Syst. Evol. Microbiol.">
        <title>The Global Catalogue of Microorganisms (GCM) 10K type strain sequencing project: providing services to taxonomists for standard genome sequencing and annotation.</title>
        <authorList>
            <consortium name="The Broad Institute Genomics Platform"/>
            <consortium name="The Broad Institute Genome Sequencing Center for Infectious Disease"/>
            <person name="Wu L."/>
            <person name="Ma J."/>
        </authorList>
    </citation>
    <scope>NUCLEOTIDE SEQUENCE [LARGE SCALE GENOMIC DNA]</scope>
    <source>
        <strain evidence="2 3">JCM 15478</strain>
    </source>
</reference>
<comment type="caution">
    <text evidence="2">The sequence shown here is derived from an EMBL/GenBank/DDBJ whole genome shotgun (WGS) entry which is preliminary data.</text>
</comment>
<dbReference type="InterPro" id="IPR001279">
    <property type="entry name" value="Metallo-B-lactamas"/>
</dbReference>
<dbReference type="SUPFAM" id="SSF56281">
    <property type="entry name" value="Metallo-hydrolase/oxidoreductase"/>
    <property type="match status" value="1"/>
</dbReference>
<dbReference type="InterPro" id="IPR050855">
    <property type="entry name" value="NDM-1-like"/>
</dbReference>
<sequence>MHGHLPVVHEMSERPPGFVAPDLSPAGLELRPQELAEGVYALMANVPPKDNNGLVVGRDAALVIDSGVTPGVGRHIQEVAAGLTGKPVRYLVNTTYHGDHTFGNTAFGDDVTVFSSRLNKAAMTDLETEKRVRSESMYGDTSLDGVVTWRRPDVVFDRFCEIDLGGRVVQMWHLGPGNGSGDTLVHVPDAKVTFTGNFITPGAPPMALIGDPLGYARSLRTMKATLDLDTLVPGHAFLGPAEPGVSGLISYLEHLAAEVHRGREAGVPVETLCEELPMWGVTPPAAAPEAFRTQLRSLHRLNILLAYRWLASVGTTAAAA</sequence>
<gene>
    <name evidence="2" type="ORF">GCM10009801_30440</name>
</gene>
<evidence type="ECO:0000313" key="2">
    <source>
        <dbReference type="EMBL" id="GAA2075646.1"/>
    </source>
</evidence>
<accession>A0ABN2VX50</accession>
<dbReference type="InterPro" id="IPR036866">
    <property type="entry name" value="RibonucZ/Hydroxyglut_hydro"/>
</dbReference>
<dbReference type="Proteomes" id="UP001500016">
    <property type="component" value="Unassembled WGS sequence"/>
</dbReference>
<protein>
    <recommendedName>
        <fullName evidence="1">Metallo-beta-lactamase domain-containing protein</fullName>
    </recommendedName>
</protein>